<dbReference type="PANTHER" id="PTHR45641:SF19">
    <property type="entry name" value="NEPHROCYSTIN-3"/>
    <property type="match status" value="1"/>
</dbReference>
<proteinExistence type="predicted"/>
<dbReference type="PROSITE" id="PS50293">
    <property type="entry name" value="TPR_REGION"/>
    <property type="match status" value="1"/>
</dbReference>
<gene>
    <name evidence="4" type="ORF">BJG266_LOCUS29516</name>
</gene>
<comment type="caution">
    <text evidence="4">The sequence shown here is derived from an EMBL/GenBank/DDBJ whole genome shotgun (WGS) entry which is preliminary data.</text>
</comment>
<organism evidence="4 5">
    <name type="scientific">Adineta steineri</name>
    <dbReference type="NCBI Taxonomy" id="433720"/>
    <lineage>
        <taxon>Eukaryota</taxon>
        <taxon>Metazoa</taxon>
        <taxon>Spiralia</taxon>
        <taxon>Gnathifera</taxon>
        <taxon>Rotifera</taxon>
        <taxon>Eurotatoria</taxon>
        <taxon>Bdelloidea</taxon>
        <taxon>Adinetida</taxon>
        <taxon>Adinetidae</taxon>
        <taxon>Adineta</taxon>
    </lineage>
</organism>
<dbReference type="PROSITE" id="PS50005">
    <property type="entry name" value="TPR"/>
    <property type="match status" value="1"/>
</dbReference>
<dbReference type="PANTHER" id="PTHR45641">
    <property type="entry name" value="TETRATRICOPEPTIDE REPEAT PROTEIN (AFU_ORTHOLOGUE AFUA_6G03870)"/>
    <property type="match status" value="1"/>
</dbReference>
<dbReference type="AlphaFoldDB" id="A0A815A2M4"/>
<dbReference type="Gene3D" id="1.25.40.10">
    <property type="entry name" value="Tetratricopeptide repeat domain"/>
    <property type="match status" value="1"/>
</dbReference>
<dbReference type="EMBL" id="CAJNOI010000341">
    <property type="protein sequence ID" value="CAF1249695.1"/>
    <property type="molecule type" value="Genomic_DNA"/>
</dbReference>
<dbReference type="Proteomes" id="UP000663877">
    <property type="component" value="Unassembled WGS sequence"/>
</dbReference>
<protein>
    <recommendedName>
        <fullName evidence="6">Tetratricopeptide repeat protein</fullName>
    </recommendedName>
</protein>
<evidence type="ECO:0000256" key="2">
    <source>
        <dbReference type="ARBA" id="ARBA00022803"/>
    </source>
</evidence>
<dbReference type="Pfam" id="PF13424">
    <property type="entry name" value="TPR_12"/>
    <property type="match status" value="1"/>
</dbReference>
<keyword evidence="1" id="KW-0677">Repeat</keyword>
<reference evidence="4" key="1">
    <citation type="submission" date="2021-02" db="EMBL/GenBank/DDBJ databases">
        <authorList>
            <person name="Nowell W R."/>
        </authorList>
    </citation>
    <scope>NUCLEOTIDE SEQUENCE</scope>
</reference>
<evidence type="ECO:0008006" key="6">
    <source>
        <dbReference type="Google" id="ProtNLM"/>
    </source>
</evidence>
<dbReference type="InterPro" id="IPR011990">
    <property type="entry name" value="TPR-like_helical_dom_sf"/>
</dbReference>
<dbReference type="InterPro" id="IPR019734">
    <property type="entry name" value="TPR_rpt"/>
</dbReference>
<feature type="repeat" description="TPR" evidence="3">
    <location>
        <begin position="31"/>
        <end position="64"/>
    </location>
</feature>
<name>A0A815A2M4_9BILA</name>
<accession>A0A815A2M4</accession>
<dbReference type="SUPFAM" id="SSF48452">
    <property type="entry name" value="TPR-like"/>
    <property type="match status" value="1"/>
</dbReference>
<sequence>MMGNYPKALSSYEKALEIKRQSFPPNHPSLASSYNNTGLVYANMGNYSKAHSFFERAVQIGEQSLPSNHPELQRWRDNLGRAKNE</sequence>
<evidence type="ECO:0000313" key="4">
    <source>
        <dbReference type="EMBL" id="CAF1249695.1"/>
    </source>
</evidence>
<evidence type="ECO:0000256" key="1">
    <source>
        <dbReference type="ARBA" id="ARBA00022737"/>
    </source>
</evidence>
<evidence type="ECO:0000256" key="3">
    <source>
        <dbReference type="PROSITE-ProRule" id="PRU00339"/>
    </source>
</evidence>
<evidence type="ECO:0000313" key="5">
    <source>
        <dbReference type="Proteomes" id="UP000663877"/>
    </source>
</evidence>
<keyword evidence="2 3" id="KW-0802">TPR repeat</keyword>